<dbReference type="OrthoDB" id="844594at2759"/>
<dbReference type="EMBL" id="UYRR01014922">
    <property type="protein sequence ID" value="VDK27551.1"/>
    <property type="molecule type" value="Genomic_DNA"/>
</dbReference>
<gene>
    <name evidence="1" type="ORF">ASIM_LOCUS6689</name>
</gene>
<evidence type="ECO:0000313" key="1">
    <source>
        <dbReference type="EMBL" id="VDK27551.1"/>
    </source>
</evidence>
<organism evidence="1 2">
    <name type="scientific">Anisakis simplex</name>
    <name type="common">Herring worm</name>
    <dbReference type="NCBI Taxonomy" id="6269"/>
    <lineage>
        <taxon>Eukaryota</taxon>
        <taxon>Metazoa</taxon>
        <taxon>Ecdysozoa</taxon>
        <taxon>Nematoda</taxon>
        <taxon>Chromadorea</taxon>
        <taxon>Rhabditida</taxon>
        <taxon>Spirurina</taxon>
        <taxon>Ascaridomorpha</taxon>
        <taxon>Ascaridoidea</taxon>
        <taxon>Anisakidae</taxon>
        <taxon>Anisakis</taxon>
        <taxon>Anisakis simplex complex</taxon>
    </lineage>
</organism>
<protein>
    <submittedName>
        <fullName evidence="1">Uncharacterized protein</fullName>
    </submittedName>
</protein>
<proteinExistence type="predicted"/>
<dbReference type="AlphaFoldDB" id="A0A3P6Q664"/>
<evidence type="ECO:0000313" key="2">
    <source>
        <dbReference type="Proteomes" id="UP000267096"/>
    </source>
</evidence>
<accession>A0A3P6Q664</accession>
<dbReference type="Proteomes" id="UP000267096">
    <property type="component" value="Unassembled WGS sequence"/>
</dbReference>
<sequence>MRRSAVDESWAVDAELLLRMSTQSCLERLNEHRQQQTPLSGKSYVISGELFCPATPISGALYNAQRMEQLLANYWQGPSDELERIFAQCRENPKIFILDSSWFLNEI</sequence>
<keyword evidence="2" id="KW-1185">Reference proteome</keyword>
<name>A0A3P6Q664_ANISI</name>
<reference evidence="1 2" key="1">
    <citation type="submission" date="2018-11" db="EMBL/GenBank/DDBJ databases">
        <authorList>
            <consortium name="Pathogen Informatics"/>
        </authorList>
    </citation>
    <scope>NUCLEOTIDE SEQUENCE [LARGE SCALE GENOMIC DNA]</scope>
</reference>